<keyword evidence="14" id="KW-0238">DNA-binding</keyword>
<dbReference type="PRINTS" id="PR00852">
    <property type="entry name" value="XRODRMPGMNTD"/>
</dbReference>
<evidence type="ECO:0000256" key="20">
    <source>
        <dbReference type="ARBA" id="ARBA00048954"/>
    </source>
</evidence>
<keyword evidence="5" id="KW-0479">Metal-binding</keyword>
<dbReference type="GO" id="GO:0045951">
    <property type="term" value="P:positive regulation of mitotic recombination"/>
    <property type="evidence" value="ECO:0007669"/>
    <property type="project" value="TreeGrafter"/>
</dbReference>
<dbReference type="GO" id="GO:0003684">
    <property type="term" value="F:damaged DNA binding"/>
    <property type="evidence" value="ECO:0007669"/>
    <property type="project" value="TreeGrafter"/>
</dbReference>
<name>A0A7N0TUM7_KALFE</name>
<sequence length="754" mass="85679">MKFEIDGDVTVYFPYDNIYPEQYAYMVDLKHALDAKGHCLLEMPTGTGKTIALLSLITSYSLSKPSNPVKLIYCTRTVHEMEKTLAELKRLHKYQLEQLGPAAKMLALGLSSRKNLCINPEVVSAENRDSVDAGCRKLTASWVRALAAENPNIKTCDYFEGLERAGADAVLPPGVYTLQDLRAFGKQKGWCPYFLARHMVQFANVIVYSYQYMLDPKVAGIISKEMQKESVVVFDEAHNIDNVCIEALSVSVRRQTLEGATRNLNKMTQEINRFKATDEGRLRQEYNRLVEGLAQRGNLPISDTWLSNPALPDDILKEAVPGNIRRAEHFVSVLRRLIQYLNGRLDTENVEKEGPVSFQHNIYKEAGIDQKMLKFCYDRLHSLMLTLEITDTDEFLHIQTICDFATLVGTYSQGFSIIIEPYDERMPSIPDPVLQLSCHDASLAIKPVFQRFQSVVITSGTLSPIDLYPKLLNFHPVVSRSFTMSLTRDCICPMVLTRGSDQLPVSTKFDMRSDLGVVRNYGRLLLEMVSVVPDGIVCFFVSYSYMDQIINSWNETGILKEIMLHKLVFIETQDVVETTLALDNYRRACDCGRGAVFFSVARGKVAEGIDFDRHYGRLVIMFGIPFQYTLSKILLSRLDYLKETFQIKEGDFLTFDALRQAAQCVGRVIRSKADYGMMIFADKRYSRHDKRSKLPGWILSHLRDAHLNLSTDMALHIAKEFLRKMAQPYDKTGSGGRKTLLTEEDLKEMGETRM</sequence>
<dbReference type="InterPro" id="IPR010614">
    <property type="entry name" value="RAD3-like_helicase_DEAD"/>
</dbReference>
<keyword evidence="4" id="KW-0004">4Fe-4S</keyword>
<keyword evidence="16" id="KW-0234">DNA repair</keyword>
<feature type="domain" description="Helicase ATP-binding" evidence="22">
    <location>
        <begin position="8"/>
        <end position="286"/>
    </location>
</feature>
<dbReference type="Proteomes" id="UP000594263">
    <property type="component" value="Unplaced"/>
</dbReference>
<dbReference type="PROSITE" id="PS51193">
    <property type="entry name" value="HELICASE_ATP_BIND_2"/>
    <property type="match status" value="1"/>
</dbReference>
<evidence type="ECO:0000313" key="23">
    <source>
        <dbReference type="EnsemblPlants" id="Kaladp0046s0151.1.v1.1"/>
    </source>
</evidence>
<dbReference type="InterPro" id="IPR006555">
    <property type="entry name" value="ATP-dep_Helicase_C"/>
</dbReference>
<dbReference type="GO" id="GO:0051539">
    <property type="term" value="F:4 iron, 4 sulfur cluster binding"/>
    <property type="evidence" value="ECO:0007669"/>
    <property type="project" value="UniProtKB-KW"/>
</dbReference>
<dbReference type="FunFam" id="1.10.275.40:FF:000001">
    <property type="entry name" value="DNA repair helicase (Rad3)"/>
    <property type="match status" value="1"/>
</dbReference>
<dbReference type="InterPro" id="IPR045028">
    <property type="entry name" value="DinG/Rad3-like"/>
</dbReference>
<dbReference type="GO" id="GO:0006366">
    <property type="term" value="P:transcription by RNA polymerase II"/>
    <property type="evidence" value="ECO:0007669"/>
    <property type="project" value="TreeGrafter"/>
</dbReference>
<evidence type="ECO:0000256" key="16">
    <source>
        <dbReference type="ARBA" id="ARBA00023204"/>
    </source>
</evidence>
<evidence type="ECO:0000256" key="2">
    <source>
        <dbReference type="ARBA" id="ARBA00004123"/>
    </source>
</evidence>
<dbReference type="OMA" id="WQTMGIL"/>
<evidence type="ECO:0000256" key="4">
    <source>
        <dbReference type="ARBA" id="ARBA00022485"/>
    </source>
</evidence>
<evidence type="ECO:0000256" key="7">
    <source>
        <dbReference type="ARBA" id="ARBA00022763"/>
    </source>
</evidence>
<evidence type="ECO:0000256" key="15">
    <source>
        <dbReference type="ARBA" id="ARBA00023163"/>
    </source>
</evidence>
<dbReference type="FunFam" id="3.40.50.300:FF:000381">
    <property type="entry name" value="TFIIH basal transcription factor complex helicase subunit"/>
    <property type="match status" value="1"/>
</dbReference>
<dbReference type="FunFam" id="3.40.50.300:FF:000128">
    <property type="entry name" value="Putative DNA repair helicase RAD3"/>
    <property type="match status" value="1"/>
</dbReference>
<evidence type="ECO:0000256" key="1">
    <source>
        <dbReference type="ARBA" id="ARBA00001966"/>
    </source>
</evidence>
<dbReference type="Pfam" id="PF13307">
    <property type="entry name" value="Helicase_C_2"/>
    <property type="match status" value="1"/>
</dbReference>
<dbReference type="PANTHER" id="PTHR11472:SF1">
    <property type="entry name" value="GENERAL TRANSCRIPTION AND DNA REPAIR FACTOR IIH HELICASE SUBUNIT XPD"/>
    <property type="match status" value="1"/>
</dbReference>
<dbReference type="Pfam" id="PF06733">
    <property type="entry name" value="DEAD_2"/>
    <property type="match status" value="1"/>
</dbReference>
<proteinExistence type="inferred from homology"/>
<evidence type="ECO:0000256" key="17">
    <source>
        <dbReference type="ARBA" id="ARBA00023235"/>
    </source>
</evidence>
<evidence type="ECO:0000256" key="21">
    <source>
        <dbReference type="SAM" id="MobiDB-lite"/>
    </source>
</evidence>
<evidence type="ECO:0000259" key="22">
    <source>
        <dbReference type="PROSITE" id="PS51193"/>
    </source>
</evidence>
<dbReference type="InterPro" id="IPR010643">
    <property type="entry name" value="HBB"/>
</dbReference>
<comment type="cofactor">
    <cofactor evidence="1">
        <name>[4Fe-4S] cluster</name>
        <dbReference type="ChEBI" id="CHEBI:49883"/>
    </cofactor>
</comment>
<evidence type="ECO:0000256" key="13">
    <source>
        <dbReference type="ARBA" id="ARBA00023015"/>
    </source>
</evidence>
<evidence type="ECO:0000256" key="8">
    <source>
        <dbReference type="ARBA" id="ARBA00022801"/>
    </source>
</evidence>
<keyword evidence="6" id="KW-0547">Nucleotide-binding</keyword>
<dbReference type="GO" id="GO:0016818">
    <property type="term" value="F:hydrolase activity, acting on acid anhydrides, in phosphorus-containing anhydrides"/>
    <property type="evidence" value="ECO:0007669"/>
    <property type="project" value="InterPro"/>
</dbReference>
<dbReference type="InterPro" id="IPR013020">
    <property type="entry name" value="Rad3/Chl1-like"/>
</dbReference>
<dbReference type="InterPro" id="IPR002464">
    <property type="entry name" value="DNA/RNA_helicase_DEAH_CS"/>
</dbReference>
<evidence type="ECO:0000256" key="3">
    <source>
        <dbReference type="ARBA" id="ARBA00009146"/>
    </source>
</evidence>
<keyword evidence="15" id="KW-0804">Transcription</keyword>
<dbReference type="EC" id="5.6.2.3" evidence="19"/>
<evidence type="ECO:0000313" key="24">
    <source>
        <dbReference type="Proteomes" id="UP000594263"/>
    </source>
</evidence>
<protein>
    <recommendedName>
        <fullName evidence="19">DNA 5'-3' helicase</fullName>
        <ecNumber evidence="19">5.6.2.3</ecNumber>
    </recommendedName>
</protein>
<dbReference type="InterPro" id="IPR001945">
    <property type="entry name" value="RAD3/XPD"/>
</dbReference>
<keyword evidence="12" id="KW-0411">Iron-sulfur</keyword>
<dbReference type="InterPro" id="IPR006554">
    <property type="entry name" value="Helicase-like_DEXD_c2"/>
</dbReference>
<keyword evidence="17" id="KW-0413">Isomerase</keyword>
<dbReference type="Gramene" id="Kaladp0046s0151.1.v1.1">
    <property type="protein sequence ID" value="Kaladp0046s0151.1.v1.1"/>
    <property type="gene ID" value="Kaladp0046s0151.v1.1"/>
</dbReference>
<comment type="subcellular location">
    <subcellularLocation>
        <location evidence="2">Nucleus</location>
    </subcellularLocation>
</comment>
<keyword evidence="13" id="KW-0805">Transcription regulation</keyword>
<dbReference type="GO" id="GO:0006289">
    <property type="term" value="P:nucleotide-excision repair"/>
    <property type="evidence" value="ECO:0007669"/>
    <property type="project" value="InterPro"/>
</dbReference>
<keyword evidence="24" id="KW-1185">Reference proteome</keyword>
<keyword evidence="11" id="KW-0408">Iron</keyword>
<dbReference type="SUPFAM" id="SSF52540">
    <property type="entry name" value="P-loop containing nucleoside triphosphate hydrolases"/>
    <property type="match status" value="1"/>
</dbReference>
<evidence type="ECO:0000256" key="19">
    <source>
        <dbReference type="ARBA" id="ARBA00044969"/>
    </source>
</evidence>
<keyword evidence="10" id="KW-0067">ATP-binding</keyword>
<organism evidence="23 24">
    <name type="scientific">Kalanchoe fedtschenkoi</name>
    <name type="common">Lavender scallops</name>
    <name type="synonym">South American air plant</name>
    <dbReference type="NCBI Taxonomy" id="63787"/>
    <lineage>
        <taxon>Eukaryota</taxon>
        <taxon>Viridiplantae</taxon>
        <taxon>Streptophyta</taxon>
        <taxon>Embryophyta</taxon>
        <taxon>Tracheophyta</taxon>
        <taxon>Spermatophyta</taxon>
        <taxon>Magnoliopsida</taxon>
        <taxon>eudicotyledons</taxon>
        <taxon>Gunneridae</taxon>
        <taxon>Pentapetalae</taxon>
        <taxon>Saxifragales</taxon>
        <taxon>Crassulaceae</taxon>
        <taxon>Kalanchoe</taxon>
    </lineage>
</organism>
<dbReference type="PROSITE" id="PS00690">
    <property type="entry name" value="DEAH_ATP_HELICASE"/>
    <property type="match status" value="1"/>
</dbReference>
<dbReference type="Gene3D" id="3.40.50.300">
    <property type="entry name" value="P-loop containing nucleotide triphosphate hydrolases"/>
    <property type="match status" value="2"/>
</dbReference>
<evidence type="ECO:0000256" key="9">
    <source>
        <dbReference type="ARBA" id="ARBA00022806"/>
    </source>
</evidence>
<dbReference type="SMART" id="SM00488">
    <property type="entry name" value="DEXDc2"/>
    <property type="match status" value="1"/>
</dbReference>
<dbReference type="GO" id="GO:0005634">
    <property type="term" value="C:nucleus"/>
    <property type="evidence" value="ECO:0007669"/>
    <property type="project" value="UniProtKB-SubCell"/>
</dbReference>
<keyword evidence="7" id="KW-0227">DNA damage</keyword>
<dbReference type="EnsemblPlants" id="Kaladp0046s0151.1.v1.1">
    <property type="protein sequence ID" value="Kaladp0046s0151.1.v1.1"/>
    <property type="gene ID" value="Kaladp0046s0151.v1.1"/>
</dbReference>
<comment type="catalytic activity">
    <reaction evidence="20">
        <text>ATP + H2O = ADP + phosphate + H(+)</text>
        <dbReference type="Rhea" id="RHEA:13065"/>
        <dbReference type="ChEBI" id="CHEBI:15377"/>
        <dbReference type="ChEBI" id="CHEBI:15378"/>
        <dbReference type="ChEBI" id="CHEBI:30616"/>
        <dbReference type="ChEBI" id="CHEBI:43474"/>
        <dbReference type="ChEBI" id="CHEBI:456216"/>
        <dbReference type="EC" id="5.6.2.3"/>
    </reaction>
</comment>
<reference evidence="23" key="1">
    <citation type="submission" date="2021-01" db="UniProtKB">
        <authorList>
            <consortium name="EnsemblPlants"/>
        </authorList>
    </citation>
    <scope>IDENTIFICATION</scope>
</reference>
<dbReference type="Pfam" id="PF06777">
    <property type="entry name" value="HBB"/>
    <property type="match status" value="1"/>
</dbReference>
<evidence type="ECO:0000256" key="14">
    <source>
        <dbReference type="ARBA" id="ARBA00023125"/>
    </source>
</evidence>
<feature type="region of interest" description="Disordered" evidence="21">
    <location>
        <begin position="731"/>
        <end position="754"/>
    </location>
</feature>
<evidence type="ECO:0000256" key="11">
    <source>
        <dbReference type="ARBA" id="ARBA00023004"/>
    </source>
</evidence>
<dbReference type="GO" id="GO:0043139">
    <property type="term" value="F:5'-3' DNA helicase activity"/>
    <property type="evidence" value="ECO:0007669"/>
    <property type="project" value="UniProtKB-EC"/>
</dbReference>
<dbReference type="InterPro" id="IPR014013">
    <property type="entry name" value="Helic_SF1/SF2_ATP-bd_DinG/Rad3"/>
</dbReference>
<dbReference type="CDD" id="cd18788">
    <property type="entry name" value="SF2_C_XPD"/>
    <property type="match status" value="1"/>
</dbReference>
<evidence type="ECO:0000256" key="12">
    <source>
        <dbReference type="ARBA" id="ARBA00023014"/>
    </source>
</evidence>
<evidence type="ECO:0000256" key="5">
    <source>
        <dbReference type="ARBA" id="ARBA00022723"/>
    </source>
</evidence>
<dbReference type="InterPro" id="IPR027417">
    <property type="entry name" value="P-loop_NTPase"/>
</dbReference>
<comment type="similarity">
    <text evidence="3">Belongs to the helicase family. RAD3/XPD subfamily.</text>
</comment>
<evidence type="ECO:0000256" key="6">
    <source>
        <dbReference type="ARBA" id="ARBA00022741"/>
    </source>
</evidence>
<keyword evidence="18" id="KW-0539">Nucleus</keyword>
<dbReference type="AlphaFoldDB" id="A0A7N0TUM7"/>
<dbReference type="GO" id="GO:0005524">
    <property type="term" value="F:ATP binding"/>
    <property type="evidence" value="ECO:0007669"/>
    <property type="project" value="UniProtKB-KW"/>
</dbReference>
<dbReference type="SMART" id="SM00491">
    <property type="entry name" value="HELICc2"/>
    <property type="match status" value="1"/>
</dbReference>
<keyword evidence="9" id="KW-0347">Helicase</keyword>
<dbReference type="PANTHER" id="PTHR11472">
    <property type="entry name" value="DNA REPAIR DEAD HELICASE RAD3/XP-D SUBFAMILY MEMBER"/>
    <property type="match status" value="1"/>
</dbReference>
<dbReference type="GO" id="GO:0046872">
    <property type="term" value="F:metal ion binding"/>
    <property type="evidence" value="ECO:0007669"/>
    <property type="project" value="UniProtKB-KW"/>
</dbReference>
<keyword evidence="8" id="KW-0378">Hydrolase</keyword>
<dbReference type="FunFam" id="3.40.50.300:FF:000135">
    <property type="entry name" value="DNA repair helicase RAD3, putative"/>
    <property type="match status" value="1"/>
</dbReference>
<dbReference type="NCBIfam" id="TIGR00604">
    <property type="entry name" value="rad3"/>
    <property type="match status" value="1"/>
</dbReference>
<accession>A0A7N0TUM7</accession>
<evidence type="ECO:0000256" key="18">
    <source>
        <dbReference type="ARBA" id="ARBA00023242"/>
    </source>
</evidence>
<evidence type="ECO:0000256" key="10">
    <source>
        <dbReference type="ARBA" id="ARBA00022840"/>
    </source>
</evidence>